<dbReference type="OrthoDB" id="9789585at2"/>
<name>A0A1G6TP82_9BURK</name>
<organism evidence="3 4">
    <name type="scientific">Paraburkholderia lycopersici</name>
    <dbReference type="NCBI Taxonomy" id="416944"/>
    <lineage>
        <taxon>Bacteria</taxon>
        <taxon>Pseudomonadati</taxon>
        <taxon>Pseudomonadota</taxon>
        <taxon>Betaproteobacteria</taxon>
        <taxon>Burkholderiales</taxon>
        <taxon>Burkholderiaceae</taxon>
        <taxon>Paraburkholderia</taxon>
    </lineage>
</organism>
<dbReference type="InterPro" id="IPR051126">
    <property type="entry name" value="Thiosulfate_sulfurtransferase"/>
</dbReference>
<dbReference type="Gene3D" id="3.40.250.10">
    <property type="entry name" value="Rhodanese-like domain"/>
    <property type="match status" value="4"/>
</dbReference>
<feature type="domain" description="Rhodanese" evidence="2">
    <location>
        <begin position="390"/>
        <end position="480"/>
    </location>
</feature>
<feature type="domain" description="Rhodanese" evidence="2">
    <location>
        <begin position="22"/>
        <end position="113"/>
    </location>
</feature>
<feature type="domain" description="Rhodanese" evidence="2">
    <location>
        <begin position="143"/>
        <end position="234"/>
    </location>
</feature>
<dbReference type="AlphaFoldDB" id="A0A1G6TP82"/>
<keyword evidence="1" id="KW-0677">Repeat</keyword>
<dbReference type="GO" id="GO:0016740">
    <property type="term" value="F:transferase activity"/>
    <property type="evidence" value="ECO:0007669"/>
    <property type="project" value="UniProtKB-KW"/>
</dbReference>
<dbReference type="Proteomes" id="UP000198908">
    <property type="component" value="Unassembled WGS sequence"/>
</dbReference>
<evidence type="ECO:0000259" key="2">
    <source>
        <dbReference type="PROSITE" id="PS50206"/>
    </source>
</evidence>
<dbReference type="SUPFAM" id="SSF52821">
    <property type="entry name" value="Rhodanese/Cell cycle control phosphatase"/>
    <property type="match status" value="4"/>
</dbReference>
<dbReference type="InterPro" id="IPR036873">
    <property type="entry name" value="Rhodanese-like_dom_sf"/>
</dbReference>
<evidence type="ECO:0000313" key="3">
    <source>
        <dbReference type="EMBL" id="SDD30851.1"/>
    </source>
</evidence>
<evidence type="ECO:0000256" key="1">
    <source>
        <dbReference type="ARBA" id="ARBA00022737"/>
    </source>
</evidence>
<accession>A0A1G6TP82</accession>
<protein>
    <submittedName>
        <fullName evidence="3">3-mercaptopyruvate sulfurtransferase SseA, contains two rhodanese domains</fullName>
    </submittedName>
</protein>
<sequence length="536" mass="57041">MTLSANALPLVDARTVRAFLNDGREIALVDVREAGQFGEGHPFFAIPLPYSRLELDAPKLLPRREVRIVVLDDGASSVAARAGARLAQLGYRDVSILEGGARGWADAGYTLFRGVNVPSKTFGELVEHAYGTPHISAADLDRQRDAVVLLDGRTREEHRKMTIPGAVCCPNGELAAHIDTLAPSPGVPVVIHCAGRTRSIIGAQTLRSLGVANPVFALENGTQGWALAGLPLEHGSTRGHSGTATEAARERASALARRFGVRSLDAREAHAWIDDATRTTFLLDVRAPEEYAHDGLPHATHAPGGQLIQATDQTVGVRGARLLLVDYDGVRAPVVAHWLVQLGFEVATVAADIAASRPTRACAREKAAEVVARNAPPALDAEALRAAAAPAASPVVLDLRASAAWQQTRAAGSHWTTRAIVFDTLRAAEASPDTPLVLLADDPATAALVAADLRDAGYRHVARTARGLDTWREAGLPVDSSGPLLADSDRIDYLFFVHDRHDGNLDAARAYLAWETGLIAQCEPDELGVFRVGEPS</sequence>
<dbReference type="PANTHER" id="PTHR43855:SF1">
    <property type="entry name" value="THIOSULFATE SULFURTRANSFERASE"/>
    <property type="match status" value="1"/>
</dbReference>
<proteinExistence type="predicted"/>
<dbReference type="STRING" id="416944.SAMN05421548_117107"/>
<keyword evidence="4" id="KW-1185">Reference proteome</keyword>
<dbReference type="InterPro" id="IPR001763">
    <property type="entry name" value="Rhodanese-like_dom"/>
</dbReference>
<dbReference type="RefSeq" id="WP_091999587.1">
    <property type="nucleotide sequence ID" value="NZ_FMYQ01000017.1"/>
</dbReference>
<gene>
    <name evidence="3" type="ORF">SAMN05421548_117107</name>
</gene>
<dbReference type="PROSITE" id="PS50206">
    <property type="entry name" value="RHODANESE_3"/>
    <property type="match status" value="4"/>
</dbReference>
<reference evidence="4" key="1">
    <citation type="submission" date="2016-09" db="EMBL/GenBank/DDBJ databases">
        <authorList>
            <person name="Varghese N."/>
            <person name="Submissions S."/>
        </authorList>
    </citation>
    <scope>NUCLEOTIDE SEQUENCE [LARGE SCALE GENOMIC DNA]</scope>
    <source>
        <strain evidence="4">TNe-862</strain>
    </source>
</reference>
<dbReference type="Pfam" id="PF00581">
    <property type="entry name" value="Rhodanese"/>
    <property type="match status" value="2"/>
</dbReference>
<keyword evidence="3" id="KW-0808">Transferase</keyword>
<dbReference type="SMART" id="SM00450">
    <property type="entry name" value="RHOD"/>
    <property type="match status" value="4"/>
</dbReference>
<evidence type="ECO:0000313" key="4">
    <source>
        <dbReference type="Proteomes" id="UP000198908"/>
    </source>
</evidence>
<feature type="domain" description="Rhodanese" evidence="2">
    <location>
        <begin position="276"/>
        <end position="361"/>
    </location>
</feature>
<keyword evidence="3" id="KW-0670">Pyruvate</keyword>
<dbReference type="EMBL" id="FMYQ01000017">
    <property type="protein sequence ID" value="SDD30851.1"/>
    <property type="molecule type" value="Genomic_DNA"/>
</dbReference>
<dbReference type="PANTHER" id="PTHR43855">
    <property type="entry name" value="THIOSULFATE SULFURTRANSFERASE"/>
    <property type="match status" value="1"/>
</dbReference>